<keyword evidence="6 7" id="KW-0067">ATP-binding</keyword>
<feature type="binding site" evidence="7">
    <location>
        <position position="49"/>
    </location>
    <ligand>
        <name>ATP</name>
        <dbReference type="ChEBI" id="CHEBI:30616"/>
    </ligand>
</feature>
<evidence type="ECO:0000256" key="5">
    <source>
        <dbReference type="ARBA" id="ARBA00022777"/>
    </source>
</evidence>
<feature type="domain" description="Protein kinase" evidence="10">
    <location>
        <begin position="20"/>
        <end position="280"/>
    </location>
</feature>
<dbReference type="GO" id="GO:0004674">
    <property type="term" value="F:protein serine/threonine kinase activity"/>
    <property type="evidence" value="ECO:0007669"/>
    <property type="project" value="UniProtKB-KW"/>
</dbReference>
<dbReference type="SMART" id="SM00220">
    <property type="entry name" value="S_TKc"/>
    <property type="match status" value="1"/>
</dbReference>
<sequence>MRAVDATAPGSRVGTQFGRYQLRSLLGSGGMGEVYEAYDTSKDRVVALKLLYDHLAKDTTYQERFRRESHAAARLQEPHVIPIHDWGEIDGVLYIDMRLVVGHNLRSLLKSYGPMDPARAVAVISQVASALDAAHADTLIHRDVKPENVLVTRDDFAYLVDFGIVHSDADTRLTQLGSAIGSYSYMAPERFDDGPETNRVDVYALACVLHECLTGSAPFRASSVSGLIRAHVLTPPPQPSVLRPGVPSGFDAVIATGLAKDPAHRYPTAGDLARGAQNALTRPDRDAAAAIVDRAIGTTRVDNPEPVVTQLAPWQTGPPPNVPYSVVAPEPKRSTALPVLITLLVVGVLALAGVVGWLLLSSSKSDVTAAPVTVTVAPPTTAPTAVTTTIEATTEEPSSTTRSAPPATSVGVAGADSRGFTGIAAARCNAADPAVVVGRTTDSLVVICQTPAARYYYKGVRTSDGADIELDDPRPTPDGFAVTNSVDGTQYRVTSDALTILANGQVAAQESMVDYWSR</sequence>
<dbReference type="OrthoDB" id="5169909at2"/>
<feature type="transmembrane region" description="Helical" evidence="9">
    <location>
        <begin position="336"/>
        <end position="360"/>
    </location>
</feature>
<dbReference type="PANTHER" id="PTHR43289">
    <property type="entry name" value="MITOGEN-ACTIVATED PROTEIN KINASE KINASE KINASE 20-RELATED"/>
    <property type="match status" value="1"/>
</dbReference>
<dbReference type="FunFam" id="3.30.200.20:FF:000348">
    <property type="entry name" value="Serine/threonine protein kinase"/>
    <property type="match status" value="1"/>
</dbReference>
<dbReference type="Pfam" id="PF00069">
    <property type="entry name" value="Pkinase"/>
    <property type="match status" value="1"/>
</dbReference>
<name>A0A5A7SBT3_9NOCA</name>
<keyword evidence="5 11" id="KW-0418">Kinase</keyword>
<evidence type="ECO:0000256" key="3">
    <source>
        <dbReference type="ARBA" id="ARBA00022679"/>
    </source>
</evidence>
<dbReference type="GO" id="GO:0005524">
    <property type="term" value="F:ATP binding"/>
    <property type="evidence" value="ECO:0007669"/>
    <property type="project" value="UniProtKB-UniRule"/>
</dbReference>
<evidence type="ECO:0000313" key="11">
    <source>
        <dbReference type="EMBL" id="KAA0021691.1"/>
    </source>
</evidence>
<keyword evidence="9" id="KW-1133">Transmembrane helix</keyword>
<dbReference type="PROSITE" id="PS00107">
    <property type="entry name" value="PROTEIN_KINASE_ATP"/>
    <property type="match status" value="1"/>
</dbReference>
<protein>
    <recommendedName>
        <fullName evidence="1">non-specific serine/threonine protein kinase</fullName>
        <ecNumber evidence="1">2.7.11.1</ecNumber>
    </recommendedName>
</protein>
<dbReference type="PROSITE" id="PS50011">
    <property type="entry name" value="PROTEIN_KINASE_DOM"/>
    <property type="match status" value="1"/>
</dbReference>
<evidence type="ECO:0000256" key="7">
    <source>
        <dbReference type="PROSITE-ProRule" id="PRU10141"/>
    </source>
</evidence>
<feature type="region of interest" description="Disordered" evidence="8">
    <location>
        <begin position="391"/>
        <end position="411"/>
    </location>
</feature>
<dbReference type="SUPFAM" id="SSF56112">
    <property type="entry name" value="Protein kinase-like (PK-like)"/>
    <property type="match status" value="1"/>
</dbReference>
<dbReference type="InterPro" id="IPR017441">
    <property type="entry name" value="Protein_kinase_ATP_BS"/>
</dbReference>
<dbReference type="InterPro" id="IPR011009">
    <property type="entry name" value="Kinase-like_dom_sf"/>
</dbReference>
<dbReference type="EMBL" id="VLNY01000008">
    <property type="protein sequence ID" value="KAA0021691.1"/>
    <property type="molecule type" value="Genomic_DNA"/>
</dbReference>
<dbReference type="PANTHER" id="PTHR43289:SF6">
    <property type="entry name" value="SERINE_THREONINE-PROTEIN KINASE NEKL-3"/>
    <property type="match status" value="1"/>
</dbReference>
<organism evidence="11 12">
    <name type="scientific">Antrihabitans cavernicola</name>
    <dbReference type="NCBI Taxonomy" id="2495913"/>
    <lineage>
        <taxon>Bacteria</taxon>
        <taxon>Bacillati</taxon>
        <taxon>Actinomycetota</taxon>
        <taxon>Actinomycetes</taxon>
        <taxon>Mycobacteriales</taxon>
        <taxon>Nocardiaceae</taxon>
        <taxon>Antrihabitans</taxon>
    </lineage>
</organism>
<evidence type="ECO:0000313" key="12">
    <source>
        <dbReference type="Proteomes" id="UP000322244"/>
    </source>
</evidence>
<dbReference type="Gene3D" id="1.10.510.10">
    <property type="entry name" value="Transferase(Phosphotransferase) domain 1"/>
    <property type="match status" value="1"/>
</dbReference>
<proteinExistence type="predicted"/>
<dbReference type="Gene3D" id="3.30.200.20">
    <property type="entry name" value="Phosphorylase Kinase, domain 1"/>
    <property type="match status" value="1"/>
</dbReference>
<accession>A0A5A7SBT3</accession>
<keyword evidence="3" id="KW-0808">Transferase</keyword>
<keyword evidence="9" id="KW-0472">Membrane</keyword>
<evidence type="ECO:0000256" key="8">
    <source>
        <dbReference type="SAM" id="MobiDB-lite"/>
    </source>
</evidence>
<dbReference type="InterPro" id="IPR008271">
    <property type="entry name" value="Ser/Thr_kinase_AS"/>
</dbReference>
<evidence type="ECO:0000256" key="4">
    <source>
        <dbReference type="ARBA" id="ARBA00022741"/>
    </source>
</evidence>
<keyword evidence="12" id="KW-1185">Reference proteome</keyword>
<keyword evidence="4 7" id="KW-0547">Nucleotide-binding</keyword>
<evidence type="ECO:0000259" key="10">
    <source>
        <dbReference type="PROSITE" id="PS50011"/>
    </source>
</evidence>
<dbReference type="FunFam" id="1.10.510.10:FF:000021">
    <property type="entry name" value="Serine/threonine protein kinase"/>
    <property type="match status" value="1"/>
</dbReference>
<dbReference type="AlphaFoldDB" id="A0A5A7SBT3"/>
<dbReference type="InterPro" id="IPR000719">
    <property type="entry name" value="Prot_kinase_dom"/>
</dbReference>
<reference evidence="11 12" key="1">
    <citation type="submission" date="2019-07" db="EMBL/GenBank/DDBJ databases">
        <title>Rhodococcus cavernicolus sp. nov., isolated from a cave.</title>
        <authorList>
            <person name="Lee S.D."/>
        </authorList>
    </citation>
    <scope>NUCLEOTIDE SEQUENCE [LARGE SCALE GENOMIC DNA]</scope>
    <source>
        <strain evidence="11 12">C1-24</strain>
    </source>
</reference>
<gene>
    <name evidence="11" type="ORF">FOY51_17540</name>
</gene>
<evidence type="ECO:0000256" key="1">
    <source>
        <dbReference type="ARBA" id="ARBA00012513"/>
    </source>
</evidence>
<comment type="caution">
    <text evidence="11">The sequence shown here is derived from an EMBL/GenBank/DDBJ whole genome shotgun (WGS) entry which is preliminary data.</text>
</comment>
<keyword evidence="9" id="KW-0812">Transmembrane</keyword>
<evidence type="ECO:0000256" key="2">
    <source>
        <dbReference type="ARBA" id="ARBA00022527"/>
    </source>
</evidence>
<dbReference type="CDD" id="cd14014">
    <property type="entry name" value="STKc_PknB_like"/>
    <property type="match status" value="1"/>
</dbReference>
<feature type="compositionally biased region" description="Low complexity" evidence="8">
    <location>
        <begin position="391"/>
        <end position="410"/>
    </location>
</feature>
<evidence type="ECO:0000256" key="9">
    <source>
        <dbReference type="SAM" id="Phobius"/>
    </source>
</evidence>
<evidence type="ECO:0000256" key="6">
    <source>
        <dbReference type="ARBA" id="ARBA00022840"/>
    </source>
</evidence>
<dbReference type="PROSITE" id="PS00108">
    <property type="entry name" value="PROTEIN_KINASE_ST"/>
    <property type="match status" value="1"/>
</dbReference>
<dbReference type="Proteomes" id="UP000322244">
    <property type="component" value="Unassembled WGS sequence"/>
</dbReference>
<dbReference type="EC" id="2.7.11.1" evidence="1"/>
<keyword evidence="2 11" id="KW-0723">Serine/threonine-protein kinase</keyword>